<dbReference type="AlphaFoldDB" id="A0AAV2G322"/>
<evidence type="ECO:0000259" key="1">
    <source>
        <dbReference type="Pfam" id="PF13966"/>
    </source>
</evidence>
<keyword evidence="3" id="KW-1185">Reference proteome</keyword>
<evidence type="ECO:0000313" key="2">
    <source>
        <dbReference type="EMBL" id="CAL1405060.1"/>
    </source>
</evidence>
<protein>
    <recommendedName>
        <fullName evidence="1">Reverse transcriptase zinc-binding domain-containing protein</fullName>
    </recommendedName>
</protein>
<feature type="domain" description="Reverse transcriptase zinc-binding" evidence="1">
    <location>
        <begin position="53"/>
        <end position="138"/>
    </location>
</feature>
<dbReference type="EMBL" id="OZ034821">
    <property type="protein sequence ID" value="CAL1405060.1"/>
    <property type="molecule type" value="Genomic_DNA"/>
</dbReference>
<dbReference type="InterPro" id="IPR026960">
    <property type="entry name" value="RVT-Znf"/>
</dbReference>
<sequence>MLVAEFVLNGEWNEVYLRAYLSEEFISQVRLHPVPTETEPDIRVWRLSPNVVFSLRTTYEVTDMVDGLILNHSIWRSIWKTPTMQRVRIFLWLLNHDRLLTNEERGRRHLIEDTSCKICDGGPKTTIHVVRDCPFARATRAGLLEDEPDTTFFEPHIHRWSLHFLSGRSNIVDSTIFASTCWLLWKNRNDLFQSELKTHEQIQFITKQLRQQIHTAFEQESTIFVAGGGGTPRVAGH</sequence>
<organism evidence="2 3">
    <name type="scientific">Linum trigynum</name>
    <dbReference type="NCBI Taxonomy" id="586398"/>
    <lineage>
        <taxon>Eukaryota</taxon>
        <taxon>Viridiplantae</taxon>
        <taxon>Streptophyta</taxon>
        <taxon>Embryophyta</taxon>
        <taxon>Tracheophyta</taxon>
        <taxon>Spermatophyta</taxon>
        <taxon>Magnoliopsida</taxon>
        <taxon>eudicotyledons</taxon>
        <taxon>Gunneridae</taxon>
        <taxon>Pentapetalae</taxon>
        <taxon>rosids</taxon>
        <taxon>fabids</taxon>
        <taxon>Malpighiales</taxon>
        <taxon>Linaceae</taxon>
        <taxon>Linum</taxon>
    </lineage>
</organism>
<evidence type="ECO:0000313" key="3">
    <source>
        <dbReference type="Proteomes" id="UP001497516"/>
    </source>
</evidence>
<name>A0AAV2G322_9ROSI</name>
<proteinExistence type="predicted"/>
<reference evidence="2 3" key="1">
    <citation type="submission" date="2024-04" db="EMBL/GenBank/DDBJ databases">
        <authorList>
            <person name="Fracassetti M."/>
        </authorList>
    </citation>
    <scope>NUCLEOTIDE SEQUENCE [LARGE SCALE GENOMIC DNA]</scope>
</reference>
<gene>
    <name evidence="2" type="ORF">LTRI10_LOCUS44869</name>
</gene>
<accession>A0AAV2G322</accession>
<dbReference type="Proteomes" id="UP001497516">
    <property type="component" value="Chromosome 8"/>
</dbReference>
<dbReference type="Pfam" id="PF13966">
    <property type="entry name" value="zf-RVT"/>
    <property type="match status" value="1"/>
</dbReference>